<evidence type="ECO:0000313" key="1">
    <source>
        <dbReference type="EMBL" id="KAK3081220.1"/>
    </source>
</evidence>
<proteinExistence type="predicted"/>
<dbReference type="Proteomes" id="UP001186974">
    <property type="component" value="Unassembled WGS sequence"/>
</dbReference>
<organism evidence="1 2">
    <name type="scientific">Coniosporium uncinatum</name>
    <dbReference type="NCBI Taxonomy" id="93489"/>
    <lineage>
        <taxon>Eukaryota</taxon>
        <taxon>Fungi</taxon>
        <taxon>Dikarya</taxon>
        <taxon>Ascomycota</taxon>
        <taxon>Pezizomycotina</taxon>
        <taxon>Dothideomycetes</taxon>
        <taxon>Dothideomycetes incertae sedis</taxon>
        <taxon>Coniosporium</taxon>
    </lineage>
</organism>
<accession>A0ACC3DWV0</accession>
<sequence length="286" mass="32087">MSTIAHSTPNKPAPWRATFLEHINKMPSPEFVFTSLAVAPKGSPTPYVPRARYCIYRGLWTELPENKHNTAEKNPRVYESDMPTFTSDVRMQKVGQVFGSSAGHADSDEQVQGSGGGGPVEAVWWVKDEDIMTQWRMRGEAFVVGPDIESAESEEPGGGKDRSGVRTTKSELGKRMRVVDEEKEGEWSWKRELTGHFGNLSPGMRGSFAAPPPGMPKDKKFDDEHLGLGKKITENEDPVAGQNFRVVVIKPEFVEQCYIGDPNNSWRMKYTYDDSTGDWKTEETWP</sequence>
<reference evidence="1" key="1">
    <citation type="submission" date="2024-09" db="EMBL/GenBank/DDBJ databases">
        <title>Black Yeasts Isolated from many extreme environments.</title>
        <authorList>
            <person name="Coleine C."/>
            <person name="Stajich J.E."/>
            <person name="Selbmann L."/>
        </authorList>
    </citation>
    <scope>NUCLEOTIDE SEQUENCE</scope>
    <source>
        <strain evidence="1">CCFEE 5737</strain>
    </source>
</reference>
<gene>
    <name evidence="1" type="ORF">LTS18_008992</name>
</gene>
<protein>
    <submittedName>
        <fullName evidence="1">Uncharacterized protein</fullName>
    </submittedName>
</protein>
<name>A0ACC3DWV0_9PEZI</name>
<keyword evidence="2" id="KW-1185">Reference proteome</keyword>
<dbReference type="EMBL" id="JAWDJW010000240">
    <property type="protein sequence ID" value="KAK3081220.1"/>
    <property type="molecule type" value="Genomic_DNA"/>
</dbReference>
<comment type="caution">
    <text evidence="1">The sequence shown here is derived from an EMBL/GenBank/DDBJ whole genome shotgun (WGS) entry which is preliminary data.</text>
</comment>
<evidence type="ECO:0000313" key="2">
    <source>
        <dbReference type="Proteomes" id="UP001186974"/>
    </source>
</evidence>